<keyword evidence="8 13" id="KW-0653">Protein transport</keyword>
<evidence type="ECO:0000256" key="4">
    <source>
        <dbReference type="ARBA" id="ARBA00022448"/>
    </source>
</evidence>
<feature type="transmembrane region" description="Helical" evidence="13">
    <location>
        <begin position="94"/>
        <end position="120"/>
    </location>
</feature>
<evidence type="ECO:0000256" key="5">
    <source>
        <dbReference type="ARBA" id="ARBA00022475"/>
    </source>
</evidence>
<keyword evidence="15" id="KW-0969">Cilium</keyword>
<dbReference type="Proteomes" id="UP000094056">
    <property type="component" value="Unassembled WGS sequence"/>
</dbReference>
<keyword evidence="15" id="KW-0966">Cell projection</keyword>
<protein>
    <recommendedName>
        <fullName evidence="3 13">Flagellar biosynthetic protein FlhB</fullName>
    </recommendedName>
</protein>
<name>A0A1E3X511_9BACT</name>
<proteinExistence type="inferred from homology"/>
<keyword evidence="15" id="KW-0282">Flagellum</keyword>
<dbReference type="PANTHER" id="PTHR30531:SF12">
    <property type="entry name" value="FLAGELLAR BIOSYNTHETIC PROTEIN FLHB"/>
    <property type="match status" value="1"/>
</dbReference>
<feature type="transmembrane region" description="Helical" evidence="13">
    <location>
        <begin position="180"/>
        <end position="209"/>
    </location>
</feature>
<dbReference type="InterPro" id="IPR006136">
    <property type="entry name" value="FlhB"/>
</dbReference>
<accession>A0A1E3X511</accession>
<dbReference type="InterPro" id="IPR006135">
    <property type="entry name" value="T3SS_substrate_exporter"/>
</dbReference>
<feature type="region of interest" description="Disordered" evidence="14">
    <location>
        <begin position="1"/>
        <end position="25"/>
    </location>
</feature>
<comment type="function">
    <text evidence="12 13">Required for formation of the rod structure in the basal body of the flagellar apparatus. Together with FliI and FliH, may constitute the export apparatus of flagellin.</text>
</comment>
<evidence type="ECO:0000256" key="1">
    <source>
        <dbReference type="ARBA" id="ARBA00004651"/>
    </source>
</evidence>
<evidence type="ECO:0000256" key="11">
    <source>
        <dbReference type="ARBA" id="ARBA00023225"/>
    </source>
</evidence>
<dbReference type="Pfam" id="PF01312">
    <property type="entry name" value="Bac_export_2"/>
    <property type="match status" value="1"/>
</dbReference>
<dbReference type="PANTHER" id="PTHR30531">
    <property type="entry name" value="FLAGELLAR BIOSYNTHETIC PROTEIN FLHB"/>
    <property type="match status" value="1"/>
</dbReference>
<comment type="caution">
    <text evidence="15">The sequence shown here is derived from an EMBL/GenBank/DDBJ whole genome shotgun (WGS) entry which is preliminary data.</text>
</comment>
<evidence type="ECO:0000313" key="16">
    <source>
        <dbReference type="Proteomes" id="UP000094056"/>
    </source>
</evidence>
<dbReference type="Gene3D" id="3.40.1690.10">
    <property type="entry name" value="secretion proteins EscU"/>
    <property type="match status" value="1"/>
</dbReference>
<dbReference type="InterPro" id="IPR029025">
    <property type="entry name" value="T3SS_substrate_exporter_C"/>
</dbReference>
<keyword evidence="10 13" id="KW-0472">Membrane</keyword>
<evidence type="ECO:0000256" key="7">
    <source>
        <dbReference type="ARBA" id="ARBA00022795"/>
    </source>
</evidence>
<keyword evidence="7 13" id="KW-1005">Bacterial flagellum biogenesis</keyword>
<reference evidence="15 16" key="1">
    <citation type="submission" date="2016-07" db="EMBL/GenBank/DDBJ databases">
        <title>Draft genome of Scalindua rubra, obtained from a brine-seawater interface in the Red Sea, sheds light on salt adaptation in anammox bacteria.</title>
        <authorList>
            <person name="Speth D.R."/>
            <person name="Lagkouvardos I."/>
            <person name="Wang Y."/>
            <person name="Qian P.-Y."/>
            <person name="Dutilh B.E."/>
            <person name="Jetten M.S."/>
        </authorList>
    </citation>
    <scope>NUCLEOTIDE SEQUENCE [LARGE SCALE GENOMIC DNA]</scope>
    <source>
        <strain evidence="15">BSI-1</strain>
    </source>
</reference>
<dbReference type="SUPFAM" id="SSF160544">
    <property type="entry name" value="EscU C-terminal domain-like"/>
    <property type="match status" value="1"/>
</dbReference>
<feature type="transmembrane region" description="Helical" evidence="13">
    <location>
        <begin position="141"/>
        <end position="160"/>
    </location>
</feature>
<evidence type="ECO:0000256" key="13">
    <source>
        <dbReference type="RuleBase" id="RU364091"/>
    </source>
</evidence>
<keyword evidence="5 13" id="KW-1003">Cell membrane</keyword>
<keyword evidence="11 13" id="KW-1006">Bacterial flagellum protein export</keyword>
<sequence>MKPTEERTEPATPKKKREARSKGQVARSQDVNTAMMLLFGALVIFFLGGSMVGHIKDTMTMLLSNLFFERFDIEILQSLTSDISVRNIKGLLPILGGFFIIGIISSYSQIGFAFSPKALIPDFKKLDPISGIQKLVSRRSLVKLAFSLVKLSIMALVAYYSIRKDIEPLMELVSMRVEGIFSSATGLIFALTLKIAIILLIMSLIDFMYQRWQYAKDLKMTKNEVKQESKQMEGDPLIKSRIKTVQRQMSSKRMMNEIPEADVVVANPTHYAVALKYEATTMNAPKVIGKGADLVALKIIEIAKDKDIPIVEDRILARILYTTVEIGNEIPPKLYHAVAKVLSYVYELRNIVRR</sequence>
<dbReference type="EMBL" id="MAYW01000185">
    <property type="protein sequence ID" value="ODS30708.1"/>
    <property type="molecule type" value="Genomic_DNA"/>
</dbReference>
<evidence type="ECO:0000256" key="12">
    <source>
        <dbReference type="ARBA" id="ARBA00025078"/>
    </source>
</evidence>
<comment type="subcellular location">
    <subcellularLocation>
        <location evidence="1">Cell membrane</location>
        <topology evidence="1">Multi-pass membrane protein</topology>
    </subcellularLocation>
</comment>
<evidence type="ECO:0000256" key="2">
    <source>
        <dbReference type="ARBA" id="ARBA00010690"/>
    </source>
</evidence>
<evidence type="ECO:0000256" key="10">
    <source>
        <dbReference type="ARBA" id="ARBA00023136"/>
    </source>
</evidence>
<dbReference type="PATRIC" id="fig|1872076.5.peg.4984"/>
<dbReference type="GO" id="GO:0044780">
    <property type="term" value="P:bacterial-type flagellum assembly"/>
    <property type="evidence" value="ECO:0007669"/>
    <property type="project" value="InterPro"/>
</dbReference>
<keyword evidence="4 13" id="KW-0813">Transport</keyword>
<organism evidence="15 16">
    <name type="scientific">Candidatus Scalindua rubra</name>
    <dbReference type="NCBI Taxonomy" id="1872076"/>
    <lineage>
        <taxon>Bacteria</taxon>
        <taxon>Pseudomonadati</taxon>
        <taxon>Planctomycetota</taxon>
        <taxon>Candidatus Brocadiia</taxon>
        <taxon>Candidatus Brocadiales</taxon>
        <taxon>Candidatus Scalinduaceae</taxon>
        <taxon>Candidatus Scalindua</taxon>
    </lineage>
</organism>
<dbReference type="NCBIfam" id="TIGR00328">
    <property type="entry name" value="flhB"/>
    <property type="match status" value="1"/>
</dbReference>
<keyword evidence="9 13" id="KW-1133">Transmembrane helix</keyword>
<gene>
    <name evidence="13 15" type="primary">flhB</name>
    <name evidence="15" type="ORF">SCARUB_04172</name>
</gene>
<evidence type="ECO:0000256" key="14">
    <source>
        <dbReference type="SAM" id="MobiDB-lite"/>
    </source>
</evidence>
<dbReference type="FunFam" id="3.40.1690.10:FF:000001">
    <property type="entry name" value="Flagellar biosynthetic protein FlhB"/>
    <property type="match status" value="1"/>
</dbReference>
<dbReference type="GO" id="GO:0009306">
    <property type="term" value="P:protein secretion"/>
    <property type="evidence" value="ECO:0007669"/>
    <property type="project" value="InterPro"/>
</dbReference>
<evidence type="ECO:0000256" key="6">
    <source>
        <dbReference type="ARBA" id="ARBA00022692"/>
    </source>
</evidence>
<feature type="transmembrane region" description="Helical" evidence="13">
    <location>
        <begin position="34"/>
        <end position="55"/>
    </location>
</feature>
<dbReference type="PRINTS" id="PR00950">
    <property type="entry name" value="TYPE3IMSPROT"/>
</dbReference>
<evidence type="ECO:0000256" key="3">
    <source>
        <dbReference type="ARBA" id="ARBA00021622"/>
    </source>
</evidence>
<evidence type="ECO:0000256" key="9">
    <source>
        <dbReference type="ARBA" id="ARBA00022989"/>
    </source>
</evidence>
<dbReference type="GO" id="GO:0005886">
    <property type="term" value="C:plasma membrane"/>
    <property type="evidence" value="ECO:0007669"/>
    <property type="project" value="UniProtKB-SubCell"/>
</dbReference>
<dbReference type="AlphaFoldDB" id="A0A1E3X511"/>
<comment type="similarity">
    <text evidence="2 13">Belongs to the type III secretion exporter family.</text>
</comment>
<keyword evidence="6 13" id="KW-0812">Transmembrane</keyword>
<evidence type="ECO:0000256" key="8">
    <source>
        <dbReference type="ARBA" id="ARBA00022927"/>
    </source>
</evidence>
<evidence type="ECO:0000313" key="15">
    <source>
        <dbReference type="EMBL" id="ODS30708.1"/>
    </source>
</evidence>